<feature type="domain" description="Pyruvate flavodoxin/ferredoxin oxidoreductase pyrimidine binding" evidence="3">
    <location>
        <begin position="21"/>
        <end position="244"/>
    </location>
</feature>
<dbReference type="FunFam" id="3.40.50.970:FF:000012">
    <property type="entry name" value="Pyruvate:ferredoxin (Flavodoxin) oxidoreductase"/>
    <property type="match status" value="1"/>
</dbReference>
<dbReference type="AlphaFoldDB" id="A0A497ESB2"/>
<evidence type="ECO:0000259" key="4">
    <source>
        <dbReference type="Pfam" id="PF17147"/>
    </source>
</evidence>
<dbReference type="Pfam" id="PF17147">
    <property type="entry name" value="PFOR_II"/>
    <property type="match status" value="1"/>
</dbReference>
<dbReference type="Proteomes" id="UP000278475">
    <property type="component" value="Unassembled WGS sequence"/>
</dbReference>
<name>A0A497ESB2_9CREN</name>
<evidence type="ECO:0000259" key="3">
    <source>
        <dbReference type="Pfam" id="PF01855"/>
    </source>
</evidence>
<keyword evidence="2" id="KW-0560">Oxidoreductase</keyword>
<organism evidence="5 6">
    <name type="scientific">Thermoproteota archaeon</name>
    <dbReference type="NCBI Taxonomy" id="2056631"/>
    <lineage>
        <taxon>Archaea</taxon>
        <taxon>Thermoproteota</taxon>
    </lineage>
</organism>
<dbReference type="InterPro" id="IPR050722">
    <property type="entry name" value="Pyruvate:ferred/Flavod_OxRd"/>
</dbReference>
<dbReference type="CDD" id="cd07034">
    <property type="entry name" value="TPP_PYR_PFOR_IOR-alpha_like"/>
    <property type="match status" value="1"/>
</dbReference>
<dbReference type="InterPro" id="IPR029061">
    <property type="entry name" value="THDP-binding"/>
</dbReference>
<evidence type="ECO:0000313" key="5">
    <source>
        <dbReference type="EMBL" id="RLE50127.1"/>
    </source>
</evidence>
<dbReference type="Pfam" id="PF01855">
    <property type="entry name" value="POR_N"/>
    <property type="match status" value="1"/>
</dbReference>
<comment type="subunit">
    <text evidence="1">Heterotetramer of one alpha, one beta, one delta and one gamma chain.</text>
</comment>
<dbReference type="InterPro" id="IPR002880">
    <property type="entry name" value="Pyrv_Fd/Flavodoxin_OxRdtase_N"/>
</dbReference>
<sequence length="398" mass="43802">MAQAQVQVKRLPLAGYEAAAHAVKMADVDVIAAYPITPQTNIVEELATMVANGELDAEYVHVESEHSAISAVVGASLTGARVFTATSSQGLALMHEILFITATARAPVVMAVVNRALSGPINIWNDHSDAMAERDTGWIQLWALNAQEVFDTILQAYRIAEDNSVLLPVMVNLDGYILGHTVEAVELPDEKLVKDFVPSRPLQNRLSLKTCYTVGVMGNPDYYYEMKYQAIDALERSADVIKKVGEEFGEVFGRRYKPLDLYYVEDAEALLISMGSTAGTALAAVKRMRKRGEKVGLVRIWMYRPFPVKELRDVLKGVKAVGVVDRATCPGAIGGPVFADIATLFSNDREKPLLRDFIAGLGGRDIRIEDFEYMLNKTLEAAKTGIVDKICDYVGLRW</sequence>
<protein>
    <submittedName>
        <fullName evidence="5">Pyruvate ferredoxin oxidoreductase</fullName>
    </submittedName>
</protein>
<dbReference type="PANTHER" id="PTHR32154:SF0">
    <property type="entry name" value="PYRUVATE-FLAVODOXIN OXIDOREDUCTASE-RELATED"/>
    <property type="match status" value="1"/>
</dbReference>
<feature type="domain" description="Pyruvate:ferredoxin oxidoreductase core" evidence="4">
    <location>
        <begin position="267"/>
        <end position="371"/>
    </location>
</feature>
<evidence type="ECO:0000256" key="2">
    <source>
        <dbReference type="ARBA" id="ARBA00023002"/>
    </source>
</evidence>
<dbReference type="GO" id="GO:0016903">
    <property type="term" value="F:oxidoreductase activity, acting on the aldehyde or oxo group of donors"/>
    <property type="evidence" value="ECO:0007669"/>
    <property type="project" value="UniProtKB-ARBA"/>
</dbReference>
<dbReference type="InterPro" id="IPR033412">
    <property type="entry name" value="PFOR_II"/>
</dbReference>
<accession>A0A497ESB2</accession>
<evidence type="ECO:0000313" key="6">
    <source>
        <dbReference type="Proteomes" id="UP000278475"/>
    </source>
</evidence>
<dbReference type="GO" id="GO:0044272">
    <property type="term" value="P:sulfur compound biosynthetic process"/>
    <property type="evidence" value="ECO:0007669"/>
    <property type="project" value="UniProtKB-ARBA"/>
</dbReference>
<comment type="caution">
    <text evidence="5">The sequence shown here is derived from an EMBL/GenBank/DDBJ whole genome shotgun (WGS) entry which is preliminary data.</text>
</comment>
<dbReference type="SUPFAM" id="SSF52518">
    <property type="entry name" value="Thiamin diphosphate-binding fold (THDP-binding)"/>
    <property type="match status" value="1"/>
</dbReference>
<dbReference type="InterPro" id="IPR009014">
    <property type="entry name" value="Transketo_C/PFOR_II"/>
</dbReference>
<evidence type="ECO:0000256" key="1">
    <source>
        <dbReference type="ARBA" id="ARBA00011595"/>
    </source>
</evidence>
<gene>
    <name evidence="5" type="primary">porA</name>
    <name evidence="5" type="ORF">DRJ31_02305</name>
</gene>
<proteinExistence type="predicted"/>
<dbReference type="EMBL" id="QMQV01000012">
    <property type="protein sequence ID" value="RLE50127.1"/>
    <property type="molecule type" value="Genomic_DNA"/>
</dbReference>
<dbReference type="PANTHER" id="PTHR32154">
    <property type="entry name" value="PYRUVATE-FLAVODOXIN OXIDOREDUCTASE-RELATED"/>
    <property type="match status" value="1"/>
</dbReference>
<dbReference type="SUPFAM" id="SSF52922">
    <property type="entry name" value="TK C-terminal domain-like"/>
    <property type="match status" value="1"/>
</dbReference>
<reference evidence="5 6" key="1">
    <citation type="submission" date="2018-06" db="EMBL/GenBank/DDBJ databases">
        <title>Extensive metabolic versatility and redundancy in microbially diverse, dynamic hydrothermal sediments.</title>
        <authorList>
            <person name="Dombrowski N."/>
            <person name="Teske A."/>
            <person name="Baker B.J."/>
        </authorList>
    </citation>
    <scope>NUCLEOTIDE SEQUENCE [LARGE SCALE GENOMIC DNA]</scope>
    <source>
        <strain evidence="5">B66_G16</strain>
    </source>
</reference>
<dbReference type="GO" id="GO:0006979">
    <property type="term" value="P:response to oxidative stress"/>
    <property type="evidence" value="ECO:0007669"/>
    <property type="project" value="TreeGrafter"/>
</dbReference>
<dbReference type="GO" id="GO:0019752">
    <property type="term" value="P:carboxylic acid metabolic process"/>
    <property type="evidence" value="ECO:0007669"/>
    <property type="project" value="UniProtKB-ARBA"/>
</dbReference>
<dbReference type="Gene3D" id="3.40.50.920">
    <property type="match status" value="1"/>
</dbReference>
<dbReference type="Gene3D" id="3.40.50.970">
    <property type="match status" value="1"/>
</dbReference>
<keyword evidence="5" id="KW-0670">Pyruvate</keyword>
<dbReference type="FunFam" id="3.40.50.920:FF:000010">
    <property type="entry name" value="Pyruvate ferredoxin oxidoreductase, alpha subunit"/>
    <property type="match status" value="1"/>
</dbReference>